<dbReference type="InterPro" id="IPR014472">
    <property type="entry name" value="CHOPT"/>
</dbReference>
<keyword evidence="5" id="KW-0812">Transmembrane</keyword>
<evidence type="ECO:0000313" key="7">
    <source>
        <dbReference type="RefSeq" id="XP_013414300.1"/>
    </source>
</evidence>
<feature type="transmembrane region" description="Helical" evidence="5">
    <location>
        <begin position="30"/>
        <end position="51"/>
    </location>
</feature>
<keyword evidence="5" id="KW-1133">Transmembrane helix</keyword>
<dbReference type="GeneID" id="106176455"/>
<sequence>MIVVYITTSVVGHDIWAFQVPLIGYELKHLMIISSIAVTTLSMSESFSIILLEGGAGKNGSTIAGTSVLSPVIPIGTILVMAYTIYKKSATHIFENHPCLYIIAFGLAGAKVTNKLVVAHMTKSAMSMLDSSMIGPGMLFLNQYFNTILDEYLVLWLCLLWTLVDLCRYSVFVCVQICDYMDIYCFKITSLEKEKNGRGTLSSRPVTRSQGRKKKVN</sequence>
<dbReference type="InParanoid" id="A0A1S3JV83"/>
<dbReference type="GO" id="GO:0004307">
    <property type="term" value="F:ethanolaminephosphotransferase activity"/>
    <property type="evidence" value="ECO:0007669"/>
    <property type="project" value="TreeGrafter"/>
</dbReference>
<dbReference type="KEGG" id="lak:106176455"/>
<dbReference type="RefSeq" id="XP_013414300.1">
    <property type="nucleotide sequence ID" value="XM_013558846.2"/>
</dbReference>
<reference evidence="7" key="1">
    <citation type="submission" date="2025-08" db="UniProtKB">
        <authorList>
            <consortium name="RefSeq"/>
        </authorList>
    </citation>
    <scope>IDENTIFICATION</scope>
    <source>
        <tissue evidence="7">Gonads</tissue>
    </source>
</reference>
<dbReference type="GO" id="GO:0004142">
    <property type="term" value="F:diacylglycerol cholinephosphotransferase activity"/>
    <property type="evidence" value="ECO:0007669"/>
    <property type="project" value="TreeGrafter"/>
</dbReference>
<dbReference type="PANTHER" id="PTHR10414">
    <property type="entry name" value="ETHANOLAMINEPHOSPHOTRANSFERASE"/>
    <property type="match status" value="1"/>
</dbReference>
<evidence type="ECO:0000313" key="6">
    <source>
        <dbReference type="Proteomes" id="UP000085678"/>
    </source>
</evidence>
<organism evidence="6 7">
    <name type="scientific">Lingula anatina</name>
    <name type="common">Brachiopod</name>
    <name type="synonym">Lingula unguis</name>
    <dbReference type="NCBI Taxonomy" id="7574"/>
    <lineage>
        <taxon>Eukaryota</taxon>
        <taxon>Metazoa</taxon>
        <taxon>Spiralia</taxon>
        <taxon>Lophotrochozoa</taxon>
        <taxon>Brachiopoda</taxon>
        <taxon>Linguliformea</taxon>
        <taxon>Lingulata</taxon>
        <taxon>Lingulida</taxon>
        <taxon>Linguloidea</taxon>
        <taxon>Lingulidae</taxon>
        <taxon>Lingula</taxon>
    </lineage>
</organism>
<proteinExistence type="inferred from homology"/>
<dbReference type="OMA" id="EVQICIM"/>
<protein>
    <submittedName>
        <fullName evidence="7">Choline/ethanolaminephosphotransferase 1-like</fullName>
    </submittedName>
</protein>
<dbReference type="GO" id="GO:0005794">
    <property type="term" value="C:Golgi apparatus"/>
    <property type="evidence" value="ECO:0007669"/>
    <property type="project" value="TreeGrafter"/>
</dbReference>
<feature type="transmembrane region" description="Helical" evidence="5">
    <location>
        <begin position="153"/>
        <end position="171"/>
    </location>
</feature>
<evidence type="ECO:0000256" key="1">
    <source>
        <dbReference type="ARBA" id="ARBA00004370"/>
    </source>
</evidence>
<dbReference type="FunCoup" id="A0A1S3JV83">
    <property type="interactions" value="2057"/>
</dbReference>
<keyword evidence="6" id="KW-1185">Reference proteome</keyword>
<feature type="transmembrane region" description="Helical" evidence="5">
    <location>
        <begin position="98"/>
        <end position="118"/>
    </location>
</feature>
<feature type="transmembrane region" description="Helical" evidence="5">
    <location>
        <begin position="63"/>
        <end position="86"/>
    </location>
</feature>
<keyword evidence="3 5" id="KW-0472">Membrane</keyword>
<evidence type="ECO:0000256" key="2">
    <source>
        <dbReference type="ARBA" id="ARBA00010441"/>
    </source>
</evidence>
<dbReference type="Proteomes" id="UP000085678">
    <property type="component" value="Unplaced"/>
</dbReference>
<dbReference type="OrthoDB" id="196717at2759"/>
<evidence type="ECO:0000256" key="3">
    <source>
        <dbReference type="ARBA" id="ARBA00023136"/>
    </source>
</evidence>
<accession>A0A1S3JV83</accession>
<comment type="similarity">
    <text evidence="2">Belongs to the CDP-alcohol phosphatidyltransferase class-I family.</text>
</comment>
<dbReference type="GO" id="GO:0005789">
    <property type="term" value="C:endoplasmic reticulum membrane"/>
    <property type="evidence" value="ECO:0007669"/>
    <property type="project" value="TreeGrafter"/>
</dbReference>
<feature type="region of interest" description="Disordered" evidence="4">
    <location>
        <begin position="197"/>
        <end position="217"/>
    </location>
</feature>
<dbReference type="AlphaFoldDB" id="A0A1S3JV83"/>
<evidence type="ECO:0000256" key="5">
    <source>
        <dbReference type="SAM" id="Phobius"/>
    </source>
</evidence>
<feature type="compositionally biased region" description="Polar residues" evidence="4">
    <location>
        <begin position="199"/>
        <end position="209"/>
    </location>
</feature>
<dbReference type="PANTHER" id="PTHR10414:SF37">
    <property type="entry name" value="BB IN A BOXCAR, ISOFORM C"/>
    <property type="match status" value="1"/>
</dbReference>
<evidence type="ECO:0000256" key="4">
    <source>
        <dbReference type="SAM" id="MobiDB-lite"/>
    </source>
</evidence>
<comment type="subcellular location">
    <subcellularLocation>
        <location evidence="1">Membrane</location>
    </subcellularLocation>
</comment>
<dbReference type="GO" id="GO:0006646">
    <property type="term" value="P:phosphatidylethanolamine biosynthetic process"/>
    <property type="evidence" value="ECO:0007669"/>
    <property type="project" value="TreeGrafter"/>
</dbReference>
<gene>
    <name evidence="7" type="primary">LOC106176455</name>
</gene>
<dbReference type="STRING" id="7574.A0A1S3JV83"/>
<name>A0A1S3JV83_LINAN</name>